<organism evidence="2 3">
    <name type="scientific">Taxus chinensis</name>
    <name type="common">Chinese yew</name>
    <name type="synonym">Taxus wallichiana var. chinensis</name>
    <dbReference type="NCBI Taxonomy" id="29808"/>
    <lineage>
        <taxon>Eukaryota</taxon>
        <taxon>Viridiplantae</taxon>
        <taxon>Streptophyta</taxon>
        <taxon>Embryophyta</taxon>
        <taxon>Tracheophyta</taxon>
        <taxon>Spermatophyta</taxon>
        <taxon>Pinopsida</taxon>
        <taxon>Pinidae</taxon>
        <taxon>Conifers II</taxon>
        <taxon>Cupressales</taxon>
        <taxon>Taxaceae</taxon>
        <taxon>Taxus</taxon>
    </lineage>
</organism>
<dbReference type="Proteomes" id="UP000824469">
    <property type="component" value="Unassembled WGS sequence"/>
</dbReference>
<accession>A0AA38FIS0</accession>
<evidence type="ECO:0000313" key="2">
    <source>
        <dbReference type="EMBL" id="KAH9304210.1"/>
    </source>
</evidence>
<comment type="caution">
    <text evidence="2">The sequence shown here is derived from an EMBL/GenBank/DDBJ whole genome shotgun (WGS) entry which is preliminary data.</text>
</comment>
<feature type="non-terminal residue" evidence="2">
    <location>
        <position position="1"/>
    </location>
</feature>
<keyword evidence="1" id="KW-0175">Coiled coil</keyword>
<reference evidence="2 3" key="1">
    <citation type="journal article" date="2021" name="Nat. Plants">
        <title>The Taxus genome provides insights into paclitaxel biosynthesis.</title>
        <authorList>
            <person name="Xiong X."/>
            <person name="Gou J."/>
            <person name="Liao Q."/>
            <person name="Li Y."/>
            <person name="Zhou Q."/>
            <person name="Bi G."/>
            <person name="Li C."/>
            <person name="Du R."/>
            <person name="Wang X."/>
            <person name="Sun T."/>
            <person name="Guo L."/>
            <person name="Liang H."/>
            <person name="Lu P."/>
            <person name="Wu Y."/>
            <person name="Zhang Z."/>
            <person name="Ro D.K."/>
            <person name="Shang Y."/>
            <person name="Huang S."/>
            <person name="Yan J."/>
        </authorList>
    </citation>
    <scope>NUCLEOTIDE SEQUENCE [LARGE SCALE GENOMIC DNA]</scope>
    <source>
        <strain evidence="2">Ta-2019</strain>
    </source>
</reference>
<dbReference type="AlphaFoldDB" id="A0AA38FIS0"/>
<feature type="non-terminal residue" evidence="2">
    <location>
        <position position="55"/>
    </location>
</feature>
<feature type="coiled-coil region" evidence="1">
    <location>
        <begin position="12"/>
        <end position="53"/>
    </location>
</feature>
<evidence type="ECO:0000256" key="1">
    <source>
        <dbReference type="SAM" id="Coils"/>
    </source>
</evidence>
<protein>
    <submittedName>
        <fullName evidence="2">Uncharacterized protein</fullName>
    </submittedName>
</protein>
<evidence type="ECO:0000313" key="3">
    <source>
        <dbReference type="Proteomes" id="UP000824469"/>
    </source>
</evidence>
<name>A0AA38FIS0_TAXCH</name>
<keyword evidence="3" id="KW-1185">Reference proteome</keyword>
<proteinExistence type="predicted"/>
<dbReference type="EMBL" id="JAHRHJ020000008">
    <property type="protein sequence ID" value="KAH9304210.1"/>
    <property type="molecule type" value="Genomic_DNA"/>
</dbReference>
<gene>
    <name evidence="2" type="ORF">KI387_008614</name>
</gene>
<sequence length="55" mass="6469">VKDMEIKHNQAIMDLESQVECLSNALKEKEDYCSMYEDKLKALESDLKDENFELN</sequence>